<keyword evidence="2" id="KW-0479">Metal-binding</keyword>
<name>A0A077Z5K8_TRITR</name>
<keyword evidence="7" id="KW-0378">Hydrolase</keyword>
<keyword evidence="3" id="KW-0460">Magnesium</keyword>
<dbReference type="STRING" id="36087.A0A077Z5K8"/>
<evidence type="ECO:0000256" key="3">
    <source>
        <dbReference type="ARBA" id="ARBA00022842"/>
    </source>
</evidence>
<dbReference type="GO" id="GO:0000166">
    <property type="term" value="F:nucleotide binding"/>
    <property type="evidence" value="ECO:0007669"/>
    <property type="project" value="InterPro"/>
</dbReference>
<keyword evidence="5" id="KW-1133">Transmembrane helix</keyword>
<dbReference type="GO" id="GO:0016787">
    <property type="term" value="F:hydrolase activity"/>
    <property type="evidence" value="ECO:0007669"/>
    <property type="project" value="UniProtKB-KW"/>
</dbReference>
<evidence type="ECO:0000313" key="7">
    <source>
        <dbReference type="EMBL" id="CDW55426.1"/>
    </source>
</evidence>
<evidence type="ECO:0000313" key="8">
    <source>
        <dbReference type="Proteomes" id="UP000030665"/>
    </source>
</evidence>
<dbReference type="Pfam" id="PF13246">
    <property type="entry name" value="Cation_ATPase"/>
    <property type="match status" value="1"/>
</dbReference>
<dbReference type="GO" id="GO:0005388">
    <property type="term" value="F:P-type calcium transporter activity"/>
    <property type="evidence" value="ECO:0007669"/>
    <property type="project" value="TreeGrafter"/>
</dbReference>
<feature type="transmembrane region" description="Helical" evidence="5">
    <location>
        <begin position="452"/>
        <end position="471"/>
    </location>
</feature>
<dbReference type="InterPro" id="IPR036412">
    <property type="entry name" value="HAD-like_sf"/>
</dbReference>
<feature type="transmembrane region" description="Helical" evidence="5">
    <location>
        <begin position="517"/>
        <end position="537"/>
    </location>
</feature>
<proteinExistence type="predicted"/>
<keyword evidence="5" id="KW-0812">Transmembrane</keyword>
<gene>
    <name evidence="7" type="ORF">TTRE_0000369801</name>
</gene>
<dbReference type="Proteomes" id="UP000030665">
    <property type="component" value="Unassembled WGS sequence"/>
</dbReference>
<protein>
    <submittedName>
        <fullName evidence="7">Hydrolase like2 and E1-E2 ATPase and Cation ATPas e C domain containing protein</fullName>
    </submittedName>
</protein>
<dbReference type="SUPFAM" id="SSF81665">
    <property type="entry name" value="Calcium ATPase, transmembrane domain M"/>
    <property type="match status" value="1"/>
</dbReference>
<reference evidence="7" key="2">
    <citation type="submission" date="2014-03" db="EMBL/GenBank/DDBJ databases">
        <title>The whipworm genome and dual-species transcriptomics of an intimate host-pathogen interaction.</title>
        <authorList>
            <person name="Foth B.J."/>
            <person name="Tsai I.J."/>
            <person name="Reid A.J."/>
            <person name="Bancroft A.J."/>
            <person name="Nichol S."/>
            <person name="Tracey A."/>
            <person name="Holroyd N."/>
            <person name="Cotton J.A."/>
            <person name="Stanley E.J."/>
            <person name="Zarowiecki M."/>
            <person name="Liu J.Z."/>
            <person name="Huckvale T."/>
            <person name="Cooper P.J."/>
            <person name="Grencis R.K."/>
            <person name="Berriman M."/>
        </authorList>
    </citation>
    <scope>NUCLEOTIDE SEQUENCE [LARGE SCALE GENOMIC DNA]</scope>
</reference>
<dbReference type="SUPFAM" id="SSF56784">
    <property type="entry name" value="HAD-like"/>
    <property type="match status" value="1"/>
</dbReference>
<evidence type="ECO:0000256" key="5">
    <source>
        <dbReference type="SAM" id="Phobius"/>
    </source>
</evidence>
<dbReference type="InterPro" id="IPR023299">
    <property type="entry name" value="ATPase_P-typ_cyto_dom_N"/>
</dbReference>
<evidence type="ECO:0000256" key="4">
    <source>
        <dbReference type="SAM" id="MobiDB-lite"/>
    </source>
</evidence>
<organism evidence="7 8">
    <name type="scientific">Trichuris trichiura</name>
    <name type="common">Whipworm</name>
    <name type="synonym">Trichocephalus trichiurus</name>
    <dbReference type="NCBI Taxonomy" id="36087"/>
    <lineage>
        <taxon>Eukaryota</taxon>
        <taxon>Metazoa</taxon>
        <taxon>Ecdysozoa</taxon>
        <taxon>Nematoda</taxon>
        <taxon>Enoplea</taxon>
        <taxon>Dorylaimia</taxon>
        <taxon>Trichinellida</taxon>
        <taxon>Trichuridae</taxon>
        <taxon>Trichuris</taxon>
    </lineage>
</organism>
<dbReference type="EMBL" id="HG805954">
    <property type="protein sequence ID" value="CDW55426.1"/>
    <property type="molecule type" value="Genomic_DNA"/>
</dbReference>
<keyword evidence="5" id="KW-0472">Membrane</keyword>
<feature type="region of interest" description="Disordered" evidence="4">
    <location>
        <begin position="736"/>
        <end position="769"/>
    </location>
</feature>
<feature type="transmembrane region" description="Helical" evidence="5">
    <location>
        <begin position="412"/>
        <end position="432"/>
    </location>
</feature>
<dbReference type="SUPFAM" id="SSF81660">
    <property type="entry name" value="Metal cation-transporting ATPase, ATP-binding domain N"/>
    <property type="match status" value="1"/>
</dbReference>
<keyword evidence="8" id="KW-1185">Reference proteome</keyword>
<dbReference type="PANTHER" id="PTHR24093:SF369">
    <property type="entry name" value="CALCIUM-TRANSPORTING ATPASE"/>
    <property type="match status" value="1"/>
</dbReference>
<dbReference type="InterPro" id="IPR006068">
    <property type="entry name" value="ATPase_P-typ_cation-transptr_C"/>
</dbReference>
<feature type="transmembrane region" description="Helical" evidence="5">
    <location>
        <begin position="33"/>
        <end position="59"/>
    </location>
</feature>
<dbReference type="PRINTS" id="PR00119">
    <property type="entry name" value="CATATPASE"/>
</dbReference>
<dbReference type="Pfam" id="PF00689">
    <property type="entry name" value="Cation_ATPase_C"/>
    <property type="match status" value="1"/>
</dbReference>
<dbReference type="Gene3D" id="1.20.1110.10">
    <property type="entry name" value="Calcium-transporting ATPase, transmembrane domain"/>
    <property type="match status" value="2"/>
</dbReference>
<dbReference type="AlphaFoldDB" id="A0A077Z5K8"/>
<reference evidence="7" key="1">
    <citation type="submission" date="2014-01" db="EMBL/GenBank/DDBJ databases">
        <authorList>
            <person name="Aslett M."/>
        </authorList>
    </citation>
    <scope>NUCLEOTIDE SEQUENCE</scope>
</reference>
<comment type="subcellular location">
    <subcellularLocation>
        <location evidence="1">Endomembrane system</location>
        <topology evidence="1">Multi-pass membrane protein</topology>
    </subcellularLocation>
</comment>
<dbReference type="OrthoDB" id="116380at2759"/>
<evidence type="ECO:0000256" key="2">
    <source>
        <dbReference type="ARBA" id="ARBA00022723"/>
    </source>
</evidence>
<dbReference type="GO" id="GO:0051480">
    <property type="term" value="P:regulation of cytosolic calcium ion concentration"/>
    <property type="evidence" value="ECO:0007669"/>
    <property type="project" value="TreeGrafter"/>
</dbReference>
<feature type="transmembrane region" description="Helical" evidence="5">
    <location>
        <begin position="491"/>
        <end position="511"/>
    </location>
</feature>
<dbReference type="GO" id="GO:0046872">
    <property type="term" value="F:metal ion binding"/>
    <property type="evidence" value="ECO:0007669"/>
    <property type="project" value="UniProtKB-KW"/>
</dbReference>
<feature type="domain" description="Cation-transporting P-type ATPase C-terminal" evidence="6">
    <location>
        <begin position="363"/>
        <end position="535"/>
    </location>
</feature>
<evidence type="ECO:0000259" key="6">
    <source>
        <dbReference type="Pfam" id="PF00689"/>
    </source>
</evidence>
<accession>A0A077Z5K8</accession>
<dbReference type="InterPro" id="IPR023298">
    <property type="entry name" value="ATPase_P-typ_TM_dom_sf"/>
</dbReference>
<dbReference type="PANTHER" id="PTHR24093">
    <property type="entry name" value="CATION TRANSPORTING ATPASE"/>
    <property type="match status" value="1"/>
</dbReference>
<evidence type="ECO:0000256" key="1">
    <source>
        <dbReference type="ARBA" id="ARBA00004127"/>
    </source>
</evidence>
<sequence length="769" mass="85150">MTVIIVILRFCIEEYGIKTRAVSVLSIQYFVKFIIISVTVLVVAVPEGLSLAVALALAYSVKNMMKDNHLVRHLDACETMGNATTQCASINSSYASHVQMGKGGEMIEQLGNKTECALLGFVQSLGQSYEKLREETPEDRLVKVYTFNSVRKSMSTVIEKRTIREAIVFTPKGHSKYCWVNASSFWVRMAQLSDFVQSNPETNQIQYRNDVDWEDETLVVRDFTCLAPVGIQDPVRHEAEISTPACGIQKGEVRQELLDQGWPRLSVLARSSPTNKYTLVKGIIDSKASNNREVVAETGDGTNYSPAPKKADVGLAMGIAGTDAVMWGRNVYDSIAKCLQFQLTVNVVAVVVAFTGACAIEDSPLKALQMLWVNLIMDIFAALAPATEMPAEELLRRKPYGRTKALFSRTMMKNIIGNNLYQLVVIFTLVFVGERIFDVDSGRYAKSHSPPTQHFTIIFNTFVLMTLFNEINAREIHGQGNVFNGLWCNPIYDCILIGTLIAQFGGFFSTASQSVEQWLWCLFLGFGDLLWGQLRVVKAFKNNMDDMDDQRSMVSGQSCLSLRSLRTGSLHPLSDLRYSYPYDVSSLSRNSFSSLREARTFADSKFLLSDISEADDGAVLFARSNHHYPSTTMGVVSPVRNIYGKRASFDMRYSSGFVIGGQMSEHLIPVPMSKQPTDQAIRVVNAFRMGMERREPSLVGPSVQRLREISRQLQLQQAQRRSSRASSLLASLPVGFKTSRSSPVTGPILSSGGSTSDGGGRSSITTSAV</sequence>
<dbReference type="GO" id="GO:0005886">
    <property type="term" value="C:plasma membrane"/>
    <property type="evidence" value="ECO:0007669"/>
    <property type="project" value="TreeGrafter"/>
</dbReference>
<dbReference type="GO" id="GO:0012505">
    <property type="term" value="C:endomembrane system"/>
    <property type="evidence" value="ECO:0007669"/>
    <property type="project" value="UniProtKB-SubCell"/>
</dbReference>